<protein>
    <submittedName>
        <fullName evidence="1">Uncharacterized protein</fullName>
    </submittedName>
</protein>
<dbReference type="Proteomes" id="UP001056120">
    <property type="component" value="Linkage Group LG16"/>
</dbReference>
<proteinExistence type="predicted"/>
<evidence type="ECO:0000313" key="2">
    <source>
        <dbReference type="Proteomes" id="UP001056120"/>
    </source>
</evidence>
<reference evidence="2" key="1">
    <citation type="journal article" date="2022" name="Mol. Ecol. Resour.">
        <title>The genomes of chicory, endive, great burdock and yacon provide insights into Asteraceae palaeo-polyploidization history and plant inulin production.</title>
        <authorList>
            <person name="Fan W."/>
            <person name="Wang S."/>
            <person name="Wang H."/>
            <person name="Wang A."/>
            <person name="Jiang F."/>
            <person name="Liu H."/>
            <person name="Zhao H."/>
            <person name="Xu D."/>
            <person name="Zhang Y."/>
        </authorList>
    </citation>
    <scope>NUCLEOTIDE SEQUENCE [LARGE SCALE GENOMIC DNA]</scope>
    <source>
        <strain evidence="2">cv. Yunnan</strain>
    </source>
</reference>
<evidence type="ECO:0000313" key="1">
    <source>
        <dbReference type="EMBL" id="KAI3775351.1"/>
    </source>
</evidence>
<organism evidence="1 2">
    <name type="scientific">Smallanthus sonchifolius</name>
    <dbReference type="NCBI Taxonomy" id="185202"/>
    <lineage>
        <taxon>Eukaryota</taxon>
        <taxon>Viridiplantae</taxon>
        <taxon>Streptophyta</taxon>
        <taxon>Embryophyta</taxon>
        <taxon>Tracheophyta</taxon>
        <taxon>Spermatophyta</taxon>
        <taxon>Magnoliopsida</taxon>
        <taxon>eudicotyledons</taxon>
        <taxon>Gunneridae</taxon>
        <taxon>Pentapetalae</taxon>
        <taxon>asterids</taxon>
        <taxon>campanulids</taxon>
        <taxon>Asterales</taxon>
        <taxon>Asteraceae</taxon>
        <taxon>Asteroideae</taxon>
        <taxon>Heliantheae alliance</taxon>
        <taxon>Millerieae</taxon>
        <taxon>Smallanthus</taxon>
    </lineage>
</organism>
<sequence length="1053" mass="120438">MPLMAIRHLIPVSQVLVTTTVLSKKTFLALDTKLEKNKKGNTRFKPGFTHRLLQPYFHPLSTPYTSKTRSKQTLTMASSAIFSPSPQSPWSTKKVKPRKPQKPTTHLPTLQLFKTPSLNPLIYSSSFPHNLKLPSFRDPILSTHSHPLPDSTDENFTKNLENLATLQRITNGFDSVTNLEMNPKRVYIQEPPWITSLLMKNFYRSSVKKRVKVEIDKRNYYILRRRQIKAETEAWDKTTEEYREFQREMCEKKLAPNLPYVKSLFAGWFEPLSKAIEKEQKSPNTKKHQEAYAPYIDSLPADKMAIIVMHKMMGLLMMGNDYRYVRVVQAAIQIGMAVELEVRIQTFLEKTKNCPKKLLIQAQQDVTRENDMLRKRVKTLIKRKKIREVQKILQNEEYIPWGRDKQAKLGCRLIELLTEIAYVQSPVSQSADAPPDIRPAFRHIFKIIAMESGQIRKCGVIECDKMILTGLERTARHMIIPYVPMLVPPRKWKGYDSGGHFFLPSYLMRTHGSKQQQEAVKNAPASQMQKIYEALDTLGNTKWRVNKRLLNVVESIWAAGGDIAGLVNREDVSIPDLNSEDSSEIKEWRWSVRKAKKLNQELHSQRCDIELKLSVARRMKDEEGFYYPHNLDFRGRAYPMHPHLNHLSSDLCRGILEFAEGRPLGKSGLRWLRIHLANLYGSGVEKLSYDGRLQFVENHINDIIDSADNPLGGNRWWLTAEDPFQCLAACINLSETLKSPSPHTVISHLPVHQDGSCNGLQHYAALGRDSLEAAAVNLVAGEKPSDVYSEIAVRVHEIMQRDSEKDPTSYPNALLARLLIGQVNRKLVKQTVMTSVYGVTFVGAREQIKRRLQEKGHITDDQLLFSASCYAAKVTLEALGEIFEAARATMCWLGDCAKVIATENQPVRWTTPLGLPVVQPYFKTKRHIIKTSLQVLALQREGSTVEVKKQRTAFPPNFVHSLDGTHMMMTAVACRDAGLRFAGVHDSFWTHACDVDKMNVILREKFVELYRTPILENLLESFQTTYPGLEFPPLPQRGDFDLNEVLKSPYFFN</sequence>
<comment type="caution">
    <text evidence="1">The sequence shown here is derived from an EMBL/GenBank/DDBJ whole genome shotgun (WGS) entry which is preliminary data.</text>
</comment>
<gene>
    <name evidence="1" type="ORF">L1987_49923</name>
</gene>
<reference evidence="1 2" key="2">
    <citation type="journal article" date="2022" name="Mol. Ecol. Resour.">
        <title>The genomes of chicory, endive, great burdock and yacon provide insights into Asteraceae paleo-polyploidization history and plant inulin production.</title>
        <authorList>
            <person name="Fan W."/>
            <person name="Wang S."/>
            <person name="Wang H."/>
            <person name="Wang A."/>
            <person name="Jiang F."/>
            <person name="Liu H."/>
            <person name="Zhao H."/>
            <person name="Xu D."/>
            <person name="Zhang Y."/>
        </authorList>
    </citation>
    <scope>NUCLEOTIDE SEQUENCE [LARGE SCALE GENOMIC DNA]</scope>
    <source>
        <strain evidence="2">cv. Yunnan</strain>
        <tissue evidence="1">Leaves</tissue>
    </source>
</reference>
<dbReference type="EMBL" id="CM042033">
    <property type="protein sequence ID" value="KAI3775351.1"/>
    <property type="molecule type" value="Genomic_DNA"/>
</dbReference>
<name>A0ACB9FX06_9ASTR</name>
<keyword evidence="2" id="KW-1185">Reference proteome</keyword>
<accession>A0ACB9FX06</accession>